<comment type="caution">
    <text evidence="2">The sequence shown here is derived from an EMBL/GenBank/DDBJ whole genome shotgun (WGS) entry which is preliminary data.</text>
</comment>
<organism evidence="2 3">
    <name type="scientific">Nonomuraea diastatica</name>
    <dbReference type="NCBI Taxonomy" id="1848329"/>
    <lineage>
        <taxon>Bacteria</taxon>
        <taxon>Bacillati</taxon>
        <taxon>Actinomycetota</taxon>
        <taxon>Actinomycetes</taxon>
        <taxon>Streptosporangiales</taxon>
        <taxon>Streptosporangiaceae</taxon>
        <taxon>Nonomuraea</taxon>
    </lineage>
</organism>
<evidence type="ECO:0000313" key="3">
    <source>
        <dbReference type="Proteomes" id="UP000294543"/>
    </source>
</evidence>
<evidence type="ECO:0000259" key="1">
    <source>
        <dbReference type="Pfam" id="PF20703"/>
    </source>
</evidence>
<dbReference type="Pfam" id="PF20703">
    <property type="entry name" value="nSTAND1"/>
    <property type="match status" value="1"/>
</dbReference>
<gene>
    <name evidence="2" type="ORF">E1294_10495</name>
</gene>
<dbReference type="InterPro" id="IPR011990">
    <property type="entry name" value="TPR-like_helical_dom_sf"/>
</dbReference>
<sequence>MMPLLSPNKIDVLPLGRVSYGSSFPRAALPPHNPYVLALLLSWSPLAPPTRLAGMTISAFLRNRPVKRDAYGDPTLTLMAIDQVEELFSHGRRHQLYRDWFFGQLAEALRQDSRLHLLLSIRADRLTDLRKYEPELTRAAPAADGAAPERFALEALNFDSALEAARRPIQGTGRAFSGGAGERLVRDLVTVRTRSGSRPQPEGADPAQLQVVCEALWNTLPAETTEISKSDVLGHVDRTLSWHYAGEIRQIAADRFSGDDPRLRTWLRLTFLDPAGGSRTVKQSAIRTAGIGRTVIALLVKRRILRADQDMGERLYQLAYDRMLQPVGQDDRTSHPYVEPGPAELLREAESAVREGDLLLAARLCEEVLAGSVESDLRLRAHVESLLGNIAHEQRDLDDAILHYSNAAKSFETAGAVTAVGPFLTAIGRLRLAQGSPEIAVRELHAAVVRVPGDLTIQTELAWALWHGGHPGAAVSVLDGVLDREGNNTDALLSRGQILAGMGRPLAALQDLERAGPLRWPFAKVAHALALAQTESIKDAQQEMVEALAEEDMEHGPLLLYAARVEQLAGEISSAVDLARRAISAKAPALPHHMAQDARRLVDAAL</sequence>
<accession>A0A4V2YFE3</accession>
<reference evidence="2 3" key="1">
    <citation type="submission" date="2019-03" db="EMBL/GenBank/DDBJ databases">
        <title>Draft genome sequences of novel Actinobacteria.</title>
        <authorList>
            <person name="Sahin N."/>
            <person name="Ay H."/>
            <person name="Saygin H."/>
        </authorList>
    </citation>
    <scope>NUCLEOTIDE SEQUENCE [LARGE SCALE GENOMIC DNA]</scope>
    <source>
        <strain evidence="2 3">KC712</strain>
    </source>
</reference>
<dbReference type="InterPro" id="IPR049052">
    <property type="entry name" value="nSTAND1"/>
</dbReference>
<dbReference type="AlphaFoldDB" id="A0A4V2YFE3"/>
<dbReference type="SUPFAM" id="SSF48452">
    <property type="entry name" value="TPR-like"/>
    <property type="match status" value="1"/>
</dbReference>
<dbReference type="OrthoDB" id="3204522at2"/>
<evidence type="ECO:0000313" key="2">
    <source>
        <dbReference type="EMBL" id="TDD22847.1"/>
    </source>
</evidence>
<dbReference type="Gene3D" id="1.25.40.10">
    <property type="entry name" value="Tetratricopeptide repeat domain"/>
    <property type="match status" value="1"/>
</dbReference>
<dbReference type="EMBL" id="SMKP01000022">
    <property type="protein sequence ID" value="TDD22847.1"/>
    <property type="molecule type" value="Genomic_DNA"/>
</dbReference>
<name>A0A4V2YFE3_9ACTN</name>
<feature type="domain" description="Novel STAND NTPase 1" evidence="1">
    <location>
        <begin position="71"/>
        <end position="310"/>
    </location>
</feature>
<protein>
    <recommendedName>
        <fullName evidence="1">Novel STAND NTPase 1 domain-containing protein</fullName>
    </recommendedName>
</protein>
<keyword evidence="3" id="KW-1185">Reference proteome</keyword>
<proteinExistence type="predicted"/>
<dbReference type="Proteomes" id="UP000294543">
    <property type="component" value="Unassembled WGS sequence"/>
</dbReference>